<dbReference type="AlphaFoldDB" id="A0A6N2S5Z1"/>
<dbReference type="EMBL" id="CACRSY010000007">
    <property type="protein sequence ID" value="VYS88596.1"/>
    <property type="molecule type" value="Genomic_DNA"/>
</dbReference>
<feature type="transmembrane region" description="Helical" evidence="6">
    <location>
        <begin position="237"/>
        <end position="267"/>
    </location>
</feature>
<evidence type="ECO:0000313" key="7">
    <source>
        <dbReference type="EMBL" id="VYS88596.1"/>
    </source>
</evidence>
<evidence type="ECO:0000256" key="6">
    <source>
        <dbReference type="SAM" id="Phobius"/>
    </source>
</evidence>
<feature type="transmembrane region" description="Helical" evidence="6">
    <location>
        <begin position="311"/>
        <end position="337"/>
    </location>
</feature>
<keyword evidence="5 6" id="KW-0472">Membrane</keyword>
<evidence type="ECO:0000256" key="4">
    <source>
        <dbReference type="ARBA" id="ARBA00022989"/>
    </source>
</evidence>
<dbReference type="RefSeq" id="WP_004221434.1">
    <property type="nucleotide sequence ID" value="NZ_CACRSY010000007.1"/>
</dbReference>
<accession>A0A6N2S5Z1</accession>
<feature type="transmembrane region" description="Helical" evidence="6">
    <location>
        <begin position="212"/>
        <end position="231"/>
    </location>
</feature>
<protein>
    <recommendedName>
        <fullName evidence="8">Pheromone autoinducer 2 transporter</fullName>
    </recommendedName>
</protein>
<feature type="transmembrane region" description="Helical" evidence="6">
    <location>
        <begin position="22"/>
        <end position="42"/>
    </location>
</feature>
<evidence type="ECO:0000256" key="2">
    <source>
        <dbReference type="ARBA" id="ARBA00009773"/>
    </source>
</evidence>
<keyword evidence="4 6" id="KW-1133">Transmembrane helix</keyword>
<dbReference type="GO" id="GO:0016020">
    <property type="term" value="C:membrane"/>
    <property type="evidence" value="ECO:0007669"/>
    <property type="project" value="UniProtKB-SubCell"/>
</dbReference>
<name>A0A6N2S5Z1_BLAHA</name>
<feature type="transmembrane region" description="Helical" evidence="6">
    <location>
        <begin position="63"/>
        <end position="86"/>
    </location>
</feature>
<dbReference type="PANTHER" id="PTHR21716:SF68">
    <property type="entry name" value="TRANSPORT PROTEIN YTVI-RELATED"/>
    <property type="match status" value="1"/>
</dbReference>
<comment type="subcellular location">
    <subcellularLocation>
        <location evidence="1">Membrane</location>
        <topology evidence="1">Multi-pass membrane protein</topology>
    </subcellularLocation>
</comment>
<comment type="similarity">
    <text evidence="2">Belongs to the autoinducer-2 exporter (AI-2E) (TC 2.A.86) family.</text>
</comment>
<feature type="transmembrane region" description="Helical" evidence="6">
    <location>
        <begin position="153"/>
        <end position="176"/>
    </location>
</feature>
<organism evidence="7">
    <name type="scientific">Blautia hansenii</name>
    <name type="common">Ruminococcus hansenii</name>
    <dbReference type="NCBI Taxonomy" id="1322"/>
    <lineage>
        <taxon>Bacteria</taxon>
        <taxon>Bacillati</taxon>
        <taxon>Bacillota</taxon>
        <taxon>Clostridia</taxon>
        <taxon>Lachnospirales</taxon>
        <taxon>Lachnospiraceae</taxon>
        <taxon>Blautia</taxon>
    </lineage>
</organism>
<dbReference type="InterPro" id="IPR002549">
    <property type="entry name" value="AI-2E-like"/>
</dbReference>
<feature type="transmembrane region" description="Helical" evidence="6">
    <location>
        <begin position="274"/>
        <end position="291"/>
    </location>
</feature>
<evidence type="ECO:0000256" key="3">
    <source>
        <dbReference type="ARBA" id="ARBA00022692"/>
    </source>
</evidence>
<reference evidence="7" key="1">
    <citation type="submission" date="2019-11" db="EMBL/GenBank/DDBJ databases">
        <authorList>
            <person name="Feng L."/>
        </authorList>
    </citation>
    <scope>NUCLEOTIDE SEQUENCE</scope>
    <source>
        <strain evidence="7">BhanseniiLFYP23</strain>
    </source>
</reference>
<evidence type="ECO:0008006" key="8">
    <source>
        <dbReference type="Google" id="ProtNLM"/>
    </source>
</evidence>
<sequence length="346" mass="38097">MNWKKAGIAAGVSAGVFLGMKYVFPVILPFFLGWILAEAVHVPAKRICEKQTSKKLHLSETALGMIFIILGVLLAVLSVLFTLQYLTGKLGECVQYYPELKEEAQDILWKLCLGIERLTGISADKSCFYISRQAELFLRCIFSGKNSMNTAVVSVKGCVCFVGILAICIVFAILFLQERERVYASLEKWKIFGNLIHIIREMAAGIKAYLKAQFKIIFVVCLLCVGGLWALKVRHYVGFGVAIGMFDAFPVLGTGTFLIPGALLMFLQGKIKMSIGLLVLYLLTAAVRQFLEPRLIGNHVGVSPLLVLVSVYLGVVLYGGFGFVLGPVSAFLIYVILKECAAFKEN</sequence>
<proteinExistence type="inferred from homology"/>
<evidence type="ECO:0000256" key="1">
    <source>
        <dbReference type="ARBA" id="ARBA00004141"/>
    </source>
</evidence>
<dbReference type="Pfam" id="PF01594">
    <property type="entry name" value="AI-2E_transport"/>
    <property type="match status" value="1"/>
</dbReference>
<dbReference type="PANTHER" id="PTHR21716">
    <property type="entry name" value="TRANSMEMBRANE PROTEIN"/>
    <property type="match status" value="1"/>
</dbReference>
<evidence type="ECO:0000256" key="5">
    <source>
        <dbReference type="ARBA" id="ARBA00023136"/>
    </source>
</evidence>
<dbReference type="GO" id="GO:0055085">
    <property type="term" value="P:transmembrane transport"/>
    <property type="evidence" value="ECO:0007669"/>
    <property type="project" value="TreeGrafter"/>
</dbReference>
<gene>
    <name evidence="7" type="ORF">BHLFYP23_01948</name>
</gene>
<keyword evidence="3 6" id="KW-0812">Transmembrane</keyword>